<proteinExistence type="predicted"/>
<evidence type="ECO:0000313" key="2">
    <source>
        <dbReference type="EMBL" id="KAK9877299.1"/>
    </source>
</evidence>
<feature type="region of interest" description="Disordered" evidence="1">
    <location>
        <begin position="1"/>
        <end position="23"/>
    </location>
</feature>
<evidence type="ECO:0000256" key="1">
    <source>
        <dbReference type="SAM" id="MobiDB-lite"/>
    </source>
</evidence>
<accession>A0AAW1U9N0</accession>
<protein>
    <submittedName>
        <fullName evidence="2">Uncharacterized protein</fullName>
    </submittedName>
</protein>
<gene>
    <name evidence="2" type="ORF">WA026_017691</name>
</gene>
<dbReference type="EMBL" id="JARQZJ010000041">
    <property type="protein sequence ID" value="KAK9877299.1"/>
    <property type="molecule type" value="Genomic_DNA"/>
</dbReference>
<reference evidence="2 3" key="1">
    <citation type="submission" date="2023-03" db="EMBL/GenBank/DDBJ databases">
        <title>Genome insight into feeding habits of ladybird beetles.</title>
        <authorList>
            <person name="Li H.-S."/>
            <person name="Huang Y.-H."/>
            <person name="Pang H."/>
        </authorList>
    </citation>
    <scope>NUCLEOTIDE SEQUENCE [LARGE SCALE GENOMIC DNA]</scope>
    <source>
        <strain evidence="2">SYSU_2023b</strain>
        <tissue evidence="2">Whole body</tissue>
    </source>
</reference>
<sequence>MTLQPRSTVATRKPSTSEDTKQVMAQQRRIKLQQNRISNIMDDLKMIQTMTAQPYADSLYEAKQTLLDDWEYVKREDEQIWKNENEFTHEYFTTDSV</sequence>
<feature type="compositionally biased region" description="Polar residues" evidence="1">
    <location>
        <begin position="1"/>
        <end position="14"/>
    </location>
</feature>
<name>A0AAW1U9N0_9CUCU</name>
<organism evidence="2 3">
    <name type="scientific">Henosepilachna vigintioctopunctata</name>
    <dbReference type="NCBI Taxonomy" id="420089"/>
    <lineage>
        <taxon>Eukaryota</taxon>
        <taxon>Metazoa</taxon>
        <taxon>Ecdysozoa</taxon>
        <taxon>Arthropoda</taxon>
        <taxon>Hexapoda</taxon>
        <taxon>Insecta</taxon>
        <taxon>Pterygota</taxon>
        <taxon>Neoptera</taxon>
        <taxon>Endopterygota</taxon>
        <taxon>Coleoptera</taxon>
        <taxon>Polyphaga</taxon>
        <taxon>Cucujiformia</taxon>
        <taxon>Coccinelloidea</taxon>
        <taxon>Coccinellidae</taxon>
        <taxon>Epilachninae</taxon>
        <taxon>Epilachnini</taxon>
        <taxon>Henosepilachna</taxon>
    </lineage>
</organism>
<dbReference type="AlphaFoldDB" id="A0AAW1U9N0"/>
<comment type="caution">
    <text evidence="2">The sequence shown here is derived from an EMBL/GenBank/DDBJ whole genome shotgun (WGS) entry which is preliminary data.</text>
</comment>
<keyword evidence="3" id="KW-1185">Reference proteome</keyword>
<dbReference type="Proteomes" id="UP001431783">
    <property type="component" value="Unassembled WGS sequence"/>
</dbReference>
<evidence type="ECO:0000313" key="3">
    <source>
        <dbReference type="Proteomes" id="UP001431783"/>
    </source>
</evidence>